<sequence length="227" mass="24506">MDVTVFSFAALALVAGAVVFVALRREQAARARRRGTFLSAAAGLFTARREVVQPTGFPRLAGTHEGADYDVQVVPDTLSLRKLPALWVMVSLPDPLPTGATVDVMLRPTGMESFSNFAQLPVQVPVPRGFPEDCAIRADAPGAVPFEAALREVLGAVDENRLKEILVTPKGVRLVFLAEEAHRGRYLIYRDAEMGRVPLPPARLAPFLAAAKGLRDAVLREAEGRVA</sequence>
<gene>
    <name evidence="2" type="ORF">GU927_015170</name>
</gene>
<dbReference type="Proteomes" id="UP000731907">
    <property type="component" value="Unassembled WGS sequence"/>
</dbReference>
<dbReference type="EMBL" id="JAAATX020000010">
    <property type="protein sequence ID" value="MBU9699191.1"/>
    <property type="molecule type" value="Genomic_DNA"/>
</dbReference>
<feature type="transmembrane region" description="Helical" evidence="1">
    <location>
        <begin position="6"/>
        <end position="23"/>
    </location>
</feature>
<evidence type="ECO:0000313" key="3">
    <source>
        <dbReference type="Proteomes" id="UP000731907"/>
    </source>
</evidence>
<keyword evidence="1" id="KW-1133">Transmembrane helix</keyword>
<comment type="caution">
    <text evidence="2">The sequence shown here is derived from an EMBL/GenBank/DDBJ whole genome shotgun (WGS) entry which is preliminary data.</text>
</comment>
<proteinExistence type="predicted"/>
<organism evidence="2 3">
    <name type="scientific">Paragemmobacter amnigenus</name>
    <dbReference type="NCBI Taxonomy" id="2852097"/>
    <lineage>
        <taxon>Bacteria</taxon>
        <taxon>Pseudomonadati</taxon>
        <taxon>Pseudomonadota</taxon>
        <taxon>Alphaproteobacteria</taxon>
        <taxon>Rhodobacterales</taxon>
        <taxon>Paracoccaceae</taxon>
        <taxon>Paragemmobacter</taxon>
    </lineage>
</organism>
<reference evidence="2 3" key="1">
    <citation type="submission" date="2021-06" db="EMBL/GenBank/DDBJ databases">
        <title>Rhodobacteraceae bacterium strain HSP-20.</title>
        <authorList>
            <person name="Chen W.-M."/>
        </authorList>
    </citation>
    <scope>NUCLEOTIDE SEQUENCE [LARGE SCALE GENOMIC DNA]</scope>
    <source>
        <strain evidence="2 3">HSP-20</strain>
    </source>
</reference>
<name>A0ABS6J603_9RHOB</name>
<evidence type="ECO:0000256" key="1">
    <source>
        <dbReference type="SAM" id="Phobius"/>
    </source>
</evidence>
<accession>A0ABS6J603</accession>
<keyword evidence="3" id="KW-1185">Reference proteome</keyword>
<dbReference type="RefSeq" id="WP_161763305.1">
    <property type="nucleotide sequence ID" value="NZ_JAAATX020000010.1"/>
</dbReference>
<evidence type="ECO:0000313" key="2">
    <source>
        <dbReference type="EMBL" id="MBU9699191.1"/>
    </source>
</evidence>
<keyword evidence="1" id="KW-0812">Transmembrane</keyword>
<keyword evidence="1" id="KW-0472">Membrane</keyword>
<protein>
    <submittedName>
        <fullName evidence="2">Uncharacterized protein</fullName>
    </submittedName>
</protein>